<dbReference type="FunFam" id="1.10.8.350:FF:000001">
    <property type="entry name" value="Lytic murein transglycosylase B"/>
    <property type="match status" value="1"/>
</dbReference>
<accession>A0A1W1BK63</accession>
<dbReference type="EC" id="3.2.1.-" evidence="2"/>
<dbReference type="InterPro" id="IPR023346">
    <property type="entry name" value="Lysozyme-like_dom_sf"/>
</dbReference>
<keyword evidence="2" id="KW-0378">Hydrolase</keyword>
<protein>
    <submittedName>
        <fullName evidence="2">Membrane-bound lytic murein transglycosylase B</fullName>
        <ecNumber evidence="2">3.2.1.-</ecNumber>
    </submittedName>
</protein>
<dbReference type="InterPro" id="IPR011757">
    <property type="entry name" value="Lytic_transglycosylase_MltB"/>
</dbReference>
<feature type="domain" description="Transglycosylase SLT" evidence="1">
    <location>
        <begin position="34"/>
        <end position="329"/>
    </location>
</feature>
<dbReference type="InterPro" id="IPR031304">
    <property type="entry name" value="SLT_2"/>
</dbReference>
<keyword evidence="2" id="KW-0326">Glycosidase</keyword>
<dbReference type="InterPro" id="IPR043426">
    <property type="entry name" value="MltB-like"/>
</dbReference>
<name>A0A1W1BK63_9ZZZZ</name>
<gene>
    <name evidence="2" type="ORF">MNB_SV-9-654</name>
</gene>
<dbReference type="CDD" id="cd13399">
    <property type="entry name" value="Slt35-like"/>
    <property type="match status" value="1"/>
</dbReference>
<dbReference type="Gene3D" id="1.10.8.350">
    <property type="entry name" value="Bacterial muramidase"/>
    <property type="match status" value="1"/>
</dbReference>
<dbReference type="AlphaFoldDB" id="A0A1W1BK63"/>
<dbReference type="Gene3D" id="1.10.530.10">
    <property type="match status" value="1"/>
</dbReference>
<dbReference type="GO" id="GO:0016798">
    <property type="term" value="F:hydrolase activity, acting on glycosyl bonds"/>
    <property type="evidence" value="ECO:0007669"/>
    <property type="project" value="UniProtKB-KW"/>
</dbReference>
<dbReference type="PANTHER" id="PTHR30163">
    <property type="entry name" value="MEMBRANE-BOUND LYTIC MUREIN TRANSGLYCOSYLASE B"/>
    <property type="match status" value="1"/>
</dbReference>
<dbReference type="Pfam" id="PF13406">
    <property type="entry name" value="SLT_2"/>
    <property type="match status" value="1"/>
</dbReference>
<organism evidence="2">
    <name type="scientific">hydrothermal vent metagenome</name>
    <dbReference type="NCBI Taxonomy" id="652676"/>
    <lineage>
        <taxon>unclassified sequences</taxon>
        <taxon>metagenomes</taxon>
        <taxon>ecological metagenomes</taxon>
    </lineage>
</organism>
<evidence type="ECO:0000259" key="1">
    <source>
        <dbReference type="Pfam" id="PF13406"/>
    </source>
</evidence>
<evidence type="ECO:0000313" key="2">
    <source>
        <dbReference type="EMBL" id="SFV53907.1"/>
    </source>
</evidence>
<sequence length="374" mass="43777">MKFLHLFLIYISIVSYINAENYLLKPEVNLFIDNLNKDVNISKEYLYKLFKDVKYQQTALSFYNKDIKPLPEKGRGKRCGVRCLETGSWDKYSFNILRPSRVKKGQEYMKKYKKTLAKAYKKYGVPPQYITAIIGIESYYGANTGKYPVFDTLSTLAFEPNRRDKFFKKELRAFLIMTYKEKVNPRAVKGSYAGAIGLGQFMPSNYKKLAIDFDRNGRISLNTHSDAIGSIAHYLNKNGWKKGQEVAIPVSYFHKRYTAKPTGFRYKYKRTELRELRNKRVSNYKGDFYIIKLQRSKRDELWLGTKNFYVITRYNHSDYYAMAVYQLAQKLIGHNVNYPSSFISDNPSIKAIDMDTFLDSPLKKSKNIKFIIDL</sequence>
<proteinExistence type="predicted"/>
<dbReference type="NCBIfam" id="TIGR02282">
    <property type="entry name" value="MltB"/>
    <property type="match status" value="1"/>
</dbReference>
<dbReference type="SUPFAM" id="SSF53955">
    <property type="entry name" value="Lysozyme-like"/>
    <property type="match status" value="1"/>
</dbReference>
<reference evidence="2" key="1">
    <citation type="submission" date="2016-10" db="EMBL/GenBank/DDBJ databases">
        <authorList>
            <person name="de Groot N.N."/>
        </authorList>
    </citation>
    <scope>NUCLEOTIDE SEQUENCE</scope>
</reference>
<dbReference type="GO" id="GO:0009253">
    <property type="term" value="P:peptidoglycan catabolic process"/>
    <property type="evidence" value="ECO:0007669"/>
    <property type="project" value="TreeGrafter"/>
</dbReference>
<dbReference type="GO" id="GO:0008933">
    <property type="term" value="F:peptidoglycan lytic transglycosylase activity"/>
    <property type="evidence" value="ECO:0007669"/>
    <property type="project" value="TreeGrafter"/>
</dbReference>
<dbReference type="EMBL" id="FPHG01000021">
    <property type="protein sequence ID" value="SFV53907.1"/>
    <property type="molecule type" value="Genomic_DNA"/>
</dbReference>
<dbReference type="PANTHER" id="PTHR30163:SF9">
    <property type="entry name" value="MEMBRANE-BOUND LYTIC MUREIN TRANSGLYCOSYLASE B"/>
    <property type="match status" value="1"/>
</dbReference>